<reference evidence="2 3" key="1">
    <citation type="journal article" date="2016" name="Mol. Biol. Evol.">
        <title>Comparative Genomics of Early-Diverging Mushroom-Forming Fungi Provides Insights into the Origins of Lignocellulose Decay Capabilities.</title>
        <authorList>
            <person name="Nagy L.G."/>
            <person name="Riley R."/>
            <person name="Tritt A."/>
            <person name="Adam C."/>
            <person name="Daum C."/>
            <person name="Floudas D."/>
            <person name="Sun H."/>
            <person name="Yadav J.S."/>
            <person name="Pangilinan J."/>
            <person name="Larsson K.H."/>
            <person name="Matsuura K."/>
            <person name="Barry K."/>
            <person name="Labutti K."/>
            <person name="Kuo R."/>
            <person name="Ohm R.A."/>
            <person name="Bhattacharya S.S."/>
            <person name="Shirouzu T."/>
            <person name="Yoshinaga Y."/>
            <person name="Martin F.M."/>
            <person name="Grigoriev I.V."/>
            <person name="Hibbett D.S."/>
        </authorList>
    </citation>
    <scope>NUCLEOTIDE SEQUENCE [LARGE SCALE GENOMIC DNA]</scope>
    <source>
        <strain evidence="2 3">HHB9708</strain>
    </source>
</reference>
<proteinExistence type="predicted"/>
<gene>
    <name evidence="2" type="ORF">SISNIDRAFT_482230</name>
</gene>
<evidence type="ECO:0000313" key="2">
    <source>
        <dbReference type="EMBL" id="KZS97314.1"/>
    </source>
</evidence>
<protein>
    <submittedName>
        <fullName evidence="2">Uncharacterized protein</fullName>
    </submittedName>
</protein>
<organism evidence="2 3">
    <name type="scientific">Sistotremastrum niveocremeum HHB9708</name>
    <dbReference type="NCBI Taxonomy" id="1314777"/>
    <lineage>
        <taxon>Eukaryota</taxon>
        <taxon>Fungi</taxon>
        <taxon>Dikarya</taxon>
        <taxon>Basidiomycota</taxon>
        <taxon>Agaricomycotina</taxon>
        <taxon>Agaricomycetes</taxon>
        <taxon>Sistotremastrales</taxon>
        <taxon>Sistotremastraceae</taxon>
        <taxon>Sertulicium</taxon>
        <taxon>Sertulicium niveocremeum</taxon>
    </lineage>
</organism>
<dbReference type="EMBL" id="KV419397">
    <property type="protein sequence ID" value="KZS97314.1"/>
    <property type="molecule type" value="Genomic_DNA"/>
</dbReference>
<sequence>MRLKIALSTLTLALFLLEFAAASAVSVTGLEDFTSDLEENLAREENPDEKEGCGGIAKECSAF</sequence>
<dbReference type="AlphaFoldDB" id="A0A164YWU9"/>
<feature type="chain" id="PRO_5007854716" evidence="1">
    <location>
        <begin position="25"/>
        <end position="63"/>
    </location>
</feature>
<evidence type="ECO:0000256" key="1">
    <source>
        <dbReference type="SAM" id="SignalP"/>
    </source>
</evidence>
<keyword evidence="1" id="KW-0732">Signal</keyword>
<dbReference type="Proteomes" id="UP000076722">
    <property type="component" value="Unassembled WGS sequence"/>
</dbReference>
<feature type="signal peptide" evidence="1">
    <location>
        <begin position="1"/>
        <end position="24"/>
    </location>
</feature>
<keyword evidence="3" id="KW-1185">Reference proteome</keyword>
<accession>A0A164YWU9</accession>
<name>A0A164YWU9_9AGAM</name>
<evidence type="ECO:0000313" key="3">
    <source>
        <dbReference type="Proteomes" id="UP000076722"/>
    </source>
</evidence>